<dbReference type="KEGG" id="afg:AFULGI_00017230"/>
<dbReference type="Proteomes" id="UP000028501">
    <property type="component" value="Chromosome"/>
</dbReference>
<evidence type="ECO:0000313" key="9">
    <source>
        <dbReference type="Proteomes" id="UP000028501"/>
    </source>
</evidence>
<keyword evidence="4 7" id="KW-0812">Transmembrane</keyword>
<name>A0A075WFB1_ARCFL</name>
<keyword evidence="3" id="KW-1003">Cell membrane</keyword>
<keyword evidence="5 7" id="KW-1133">Transmembrane helix</keyword>
<keyword evidence="6 7" id="KW-0472">Membrane</keyword>
<dbReference type="InterPro" id="IPR052031">
    <property type="entry name" value="Membrane_Transporter-Flippase"/>
</dbReference>
<evidence type="ECO:0000256" key="1">
    <source>
        <dbReference type="ARBA" id="ARBA00004651"/>
    </source>
</evidence>
<reference evidence="8 9" key="1">
    <citation type="submission" date="2013-07" db="EMBL/GenBank/DDBJ databases">
        <title>Genome of Archaeoglobus fulgidus.</title>
        <authorList>
            <person name="Fiebig A."/>
            <person name="Birkeland N.-K."/>
        </authorList>
    </citation>
    <scope>NUCLEOTIDE SEQUENCE [LARGE SCALE GENOMIC DNA]</scope>
    <source>
        <strain evidence="8 9">DSM 8774</strain>
    </source>
</reference>
<dbReference type="PANTHER" id="PTHR43549:SF2">
    <property type="entry name" value="MULTIDRUG RESISTANCE PROTEIN NORM-RELATED"/>
    <property type="match status" value="1"/>
</dbReference>
<dbReference type="CDD" id="cd13147">
    <property type="entry name" value="MATE_MJ0709_like"/>
    <property type="match status" value="1"/>
</dbReference>
<gene>
    <name evidence="8" type="ORF">AFULGI_00017230</name>
</gene>
<evidence type="ECO:0000256" key="5">
    <source>
        <dbReference type="ARBA" id="ARBA00022989"/>
    </source>
</evidence>
<comment type="subcellular location">
    <subcellularLocation>
        <location evidence="1">Cell membrane</location>
        <topology evidence="1">Multi-pass membrane protein</topology>
    </subcellularLocation>
</comment>
<evidence type="ECO:0000313" key="8">
    <source>
        <dbReference type="EMBL" id="AIG98482.1"/>
    </source>
</evidence>
<feature type="transmembrane region" description="Helical" evidence="7">
    <location>
        <begin position="133"/>
        <end position="154"/>
    </location>
</feature>
<feature type="transmembrane region" description="Helical" evidence="7">
    <location>
        <begin position="88"/>
        <end position="113"/>
    </location>
</feature>
<feature type="transmembrane region" description="Helical" evidence="7">
    <location>
        <begin position="357"/>
        <end position="377"/>
    </location>
</feature>
<dbReference type="RefSeq" id="WP_010878968.1">
    <property type="nucleotide sequence ID" value="NZ_CP006577.1"/>
</dbReference>
<dbReference type="Pfam" id="PF01554">
    <property type="entry name" value="MatE"/>
    <property type="match status" value="2"/>
</dbReference>
<feature type="transmembrane region" description="Helical" evidence="7">
    <location>
        <begin position="192"/>
        <end position="212"/>
    </location>
</feature>
<dbReference type="GO" id="GO:0015297">
    <property type="term" value="F:antiporter activity"/>
    <property type="evidence" value="ECO:0007669"/>
    <property type="project" value="InterPro"/>
</dbReference>
<feature type="transmembrane region" description="Helical" evidence="7">
    <location>
        <begin position="313"/>
        <end position="337"/>
    </location>
</feature>
<evidence type="ECO:0000256" key="3">
    <source>
        <dbReference type="ARBA" id="ARBA00022475"/>
    </source>
</evidence>
<feature type="transmembrane region" description="Helical" evidence="7">
    <location>
        <begin position="415"/>
        <end position="433"/>
    </location>
</feature>
<feature type="transmembrane region" description="Helical" evidence="7">
    <location>
        <begin position="53"/>
        <end position="76"/>
    </location>
</feature>
<evidence type="ECO:0000256" key="2">
    <source>
        <dbReference type="ARBA" id="ARBA00022448"/>
    </source>
</evidence>
<dbReference type="InterPro" id="IPR048279">
    <property type="entry name" value="MdtK-like"/>
</dbReference>
<dbReference type="HOGENOM" id="CLU_012893_0_1_2"/>
<dbReference type="GO" id="GO:0005886">
    <property type="term" value="C:plasma membrane"/>
    <property type="evidence" value="ECO:0007669"/>
    <property type="project" value="UniProtKB-SubCell"/>
</dbReference>
<sequence length="447" mass="47477">MKNVEVLTGDPKKAILKLSAPMVVSNLIFTLYNLVDGIWVAGLGPDALSAVGLFFPIFFVFIAISFGLSVGANSAVSRRIGAKRYDAACVAATLAVAMGILVSIPMTLSVVFLNGVMVFLGADGEILRLAVDYGSIMVLGSVFLVFSNVSAGILNGEGNARMAMYANAAGSLLNMVLDPIFIYLLGYGIAGAAIASVISMALSSIVFSFWFLSGRSYVRFRVAGWNLPTVFDLLRVGMPASLSMLTMSVAFMLINRVVIETGGSEGLAAYTSAWRLIQFGFVPLFGVSAALTAVSGAAYGARNPRKIGESLNYTVKLLLAVDAAILALMVAFAPQIALIFTYTEVSAVMYEEIVRTIRIAAFVLLFAPLGVSSSAVFQGMGKGERSFAITVLRAIVFQVSLCYVLAVPFGFDGVLLGFVLGEALGCFTGFSWVRLTVRRLERCLLST</sequence>
<dbReference type="InterPro" id="IPR002528">
    <property type="entry name" value="MATE_fam"/>
</dbReference>
<feature type="transmembrane region" description="Helical" evidence="7">
    <location>
        <begin position="389"/>
        <end position="409"/>
    </location>
</feature>
<evidence type="ECO:0000256" key="7">
    <source>
        <dbReference type="SAM" id="Phobius"/>
    </source>
</evidence>
<dbReference type="PANTHER" id="PTHR43549">
    <property type="entry name" value="MULTIDRUG RESISTANCE PROTEIN YPNP-RELATED"/>
    <property type="match status" value="1"/>
</dbReference>
<accession>A0A075WFB1</accession>
<dbReference type="GeneID" id="24795220"/>
<feature type="transmembrane region" description="Helical" evidence="7">
    <location>
        <begin position="20"/>
        <end position="41"/>
    </location>
</feature>
<dbReference type="GO" id="GO:0042910">
    <property type="term" value="F:xenobiotic transmembrane transporter activity"/>
    <property type="evidence" value="ECO:0007669"/>
    <property type="project" value="InterPro"/>
</dbReference>
<evidence type="ECO:0000256" key="6">
    <source>
        <dbReference type="ARBA" id="ARBA00023136"/>
    </source>
</evidence>
<feature type="transmembrane region" description="Helical" evidence="7">
    <location>
        <begin position="166"/>
        <end position="186"/>
    </location>
</feature>
<feature type="transmembrane region" description="Helical" evidence="7">
    <location>
        <begin position="274"/>
        <end position="301"/>
    </location>
</feature>
<dbReference type="AlphaFoldDB" id="A0A075WFB1"/>
<organism evidence="8 9">
    <name type="scientific">Archaeoglobus fulgidus DSM 8774</name>
    <dbReference type="NCBI Taxonomy" id="1344584"/>
    <lineage>
        <taxon>Archaea</taxon>
        <taxon>Methanobacteriati</taxon>
        <taxon>Methanobacteriota</taxon>
        <taxon>Archaeoglobi</taxon>
        <taxon>Archaeoglobales</taxon>
        <taxon>Archaeoglobaceae</taxon>
        <taxon>Archaeoglobus</taxon>
    </lineage>
</organism>
<evidence type="ECO:0000256" key="4">
    <source>
        <dbReference type="ARBA" id="ARBA00022692"/>
    </source>
</evidence>
<dbReference type="EMBL" id="CP006577">
    <property type="protein sequence ID" value="AIG98482.1"/>
    <property type="molecule type" value="Genomic_DNA"/>
</dbReference>
<protein>
    <submittedName>
        <fullName evidence="8">Putative efflux protein, MATE family</fullName>
    </submittedName>
</protein>
<dbReference type="NCBIfam" id="TIGR00797">
    <property type="entry name" value="matE"/>
    <property type="match status" value="1"/>
</dbReference>
<keyword evidence="2" id="KW-0813">Transport</keyword>
<proteinExistence type="predicted"/>
<feature type="transmembrane region" description="Helical" evidence="7">
    <location>
        <begin position="233"/>
        <end position="254"/>
    </location>
</feature>
<dbReference type="PIRSF" id="PIRSF006603">
    <property type="entry name" value="DinF"/>
    <property type="match status" value="1"/>
</dbReference>